<proteinExistence type="predicted"/>
<dbReference type="AlphaFoldDB" id="A0AAP0BB54"/>
<protein>
    <submittedName>
        <fullName evidence="2">Uncharacterized protein</fullName>
    </submittedName>
</protein>
<reference evidence="2 3" key="1">
    <citation type="journal article" date="2022" name="Nat. Plants">
        <title>Genomes of leafy and leafless Platanthera orchids illuminate the evolution of mycoheterotrophy.</title>
        <authorList>
            <person name="Li M.H."/>
            <person name="Liu K.W."/>
            <person name="Li Z."/>
            <person name="Lu H.C."/>
            <person name="Ye Q.L."/>
            <person name="Zhang D."/>
            <person name="Wang J.Y."/>
            <person name="Li Y.F."/>
            <person name="Zhong Z.M."/>
            <person name="Liu X."/>
            <person name="Yu X."/>
            <person name="Liu D.K."/>
            <person name="Tu X.D."/>
            <person name="Liu B."/>
            <person name="Hao Y."/>
            <person name="Liao X.Y."/>
            <person name="Jiang Y.T."/>
            <person name="Sun W.H."/>
            <person name="Chen J."/>
            <person name="Chen Y.Q."/>
            <person name="Ai Y."/>
            <person name="Zhai J.W."/>
            <person name="Wu S.S."/>
            <person name="Zhou Z."/>
            <person name="Hsiao Y.Y."/>
            <person name="Wu W.L."/>
            <person name="Chen Y.Y."/>
            <person name="Lin Y.F."/>
            <person name="Hsu J.L."/>
            <person name="Li C.Y."/>
            <person name="Wang Z.W."/>
            <person name="Zhao X."/>
            <person name="Zhong W.Y."/>
            <person name="Ma X.K."/>
            <person name="Ma L."/>
            <person name="Huang J."/>
            <person name="Chen G.Z."/>
            <person name="Huang M.Z."/>
            <person name="Huang L."/>
            <person name="Peng D.H."/>
            <person name="Luo Y.B."/>
            <person name="Zou S.Q."/>
            <person name="Chen S.P."/>
            <person name="Lan S."/>
            <person name="Tsai W.C."/>
            <person name="Van de Peer Y."/>
            <person name="Liu Z.J."/>
        </authorList>
    </citation>
    <scope>NUCLEOTIDE SEQUENCE [LARGE SCALE GENOMIC DNA]</scope>
    <source>
        <strain evidence="2">Lor287</strain>
    </source>
</reference>
<name>A0AAP0BB54_9ASPA</name>
<accession>A0AAP0BB54</accession>
<dbReference type="Proteomes" id="UP001418222">
    <property type="component" value="Unassembled WGS sequence"/>
</dbReference>
<keyword evidence="3" id="KW-1185">Reference proteome</keyword>
<evidence type="ECO:0000313" key="2">
    <source>
        <dbReference type="EMBL" id="KAK8935020.1"/>
    </source>
</evidence>
<dbReference type="EMBL" id="JBBWWQ010000012">
    <property type="protein sequence ID" value="KAK8935020.1"/>
    <property type="molecule type" value="Genomic_DNA"/>
</dbReference>
<gene>
    <name evidence="2" type="ORF">KSP39_PZI014748</name>
</gene>
<sequence>MPATGLVALSVACRLPKGGDGLGRPRGRMPTAEGATGMAAHLAARRRTAWPPSRSHADSRRGGRHGRPLGRAPAAEGGRRGRAVTGSGVGRPTSCPGHSGHSRLGCGALFGRLQRVITKRKPSSHRYRSPSFLACLKEYFFTGLLLEDFLSELSLVPPT</sequence>
<evidence type="ECO:0000256" key="1">
    <source>
        <dbReference type="SAM" id="MobiDB-lite"/>
    </source>
</evidence>
<feature type="region of interest" description="Disordered" evidence="1">
    <location>
        <begin position="16"/>
        <end position="100"/>
    </location>
</feature>
<organism evidence="2 3">
    <name type="scientific">Platanthera zijinensis</name>
    <dbReference type="NCBI Taxonomy" id="2320716"/>
    <lineage>
        <taxon>Eukaryota</taxon>
        <taxon>Viridiplantae</taxon>
        <taxon>Streptophyta</taxon>
        <taxon>Embryophyta</taxon>
        <taxon>Tracheophyta</taxon>
        <taxon>Spermatophyta</taxon>
        <taxon>Magnoliopsida</taxon>
        <taxon>Liliopsida</taxon>
        <taxon>Asparagales</taxon>
        <taxon>Orchidaceae</taxon>
        <taxon>Orchidoideae</taxon>
        <taxon>Orchideae</taxon>
        <taxon>Orchidinae</taxon>
        <taxon>Platanthera</taxon>
    </lineage>
</organism>
<comment type="caution">
    <text evidence="2">The sequence shown here is derived from an EMBL/GenBank/DDBJ whole genome shotgun (WGS) entry which is preliminary data.</text>
</comment>
<evidence type="ECO:0000313" key="3">
    <source>
        <dbReference type="Proteomes" id="UP001418222"/>
    </source>
</evidence>